<dbReference type="Proteomes" id="UP001331515">
    <property type="component" value="Unassembled WGS sequence"/>
</dbReference>
<sequence length="82" mass="9183">MSSHHFYQCRSPSVIEHNEEIQGGGNLLLVMSQGIQGLLCDKAELIPLLGFSLMHRLPSGNPFVSTLRDAANSHNYHFHRNI</sequence>
<dbReference type="AlphaFoldDB" id="A0AAN8DUV4"/>
<organism evidence="1 2">
    <name type="scientific">Champsocephalus gunnari</name>
    <name type="common">Mackerel icefish</name>
    <dbReference type="NCBI Taxonomy" id="52237"/>
    <lineage>
        <taxon>Eukaryota</taxon>
        <taxon>Metazoa</taxon>
        <taxon>Chordata</taxon>
        <taxon>Craniata</taxon>
        <taxon>Vertebrata</taxon>
        <taxon>Euteleostomi</taxon>
        <taxon>Actinopterygii</taxon>
        <taxon>Neopterygii</taxon>
        <taxon>Teleostei</taxon>
        <taxon>Neoteleostei</taxon>
        <taxon>Acanthomorphata</taxon>
        <taxon>Eupercaria</taxon>
        <taxon>Perciformes</taxon>
        <taxon>Notothenioidei</taxon>
        <taxon>Channichthyidae</taxon>
        <taxon>Champsocephalus</taxon>
    </lineage>
</organism>
<evidence type="ECO:0000313" key="1">
    <source>
        <dbReference type="EMBL" id="KAK5929000.1"/>
    </source>
</evidence>
<proteinExistence type="predicted"/>
<accession>A0AAN8DUV4</accession>
<keyword evidence="2" id="KW-1185">Reference proteome</keyword>
<dbReference type="EMBL" id="JAURVH010001517">
    <property type="protein sequence ID" value="KAK5929000.1"/>
    <property type="molecule type" value="Genomic_DNA"/>
</dbReference>
<name>A0AAN8DUV4_CHAGU</name>
<reference evidence="1 2" key="1">
    <citation type="journal article" date="2023" name="Mol. Biol. Evol.">
        <title>Genomics of Secondarily Temperate Adaptation in the Only Non-Antarctic Icefish.</title>
        <authorList>
            <person name="Rivera-Colon A.G."/>
            <person name="Rayamajhi N."/>
            <person name="Minhas B.F."/>
            <person name="Madrigal G."/>
            <person name="Bilyk K.T."/>
            <person name="Yoon V."/>
            <person name="Hune M."/>
            <person name="Gregory S."/>
            <person name="Cheng C.H.C."/>
            <person name="Catchen J.M."/>
        </authorList>
    </citation>
    <scope>NUCLEOTIDE SEQUENCE [LARGE SCALE GENOMIC DNA]</scope>
    <source>
        <tissue evidence="1">White muscle</tissue>
    </source>
</reference>
<protein>
    <submittedName>
        <fullName evidence="1">Uncharacterized protein</fullName>
    </submittedName>
</protein>
<evidence type="ECO:0000313" key="2">
    <source>
        <dbReference type="Proteomes" id="UP001331515"/>
    </source>
</evidence>
<gene>
    <name evidence="1" type="ORF">CgunFtcFv8_010271</name>
</gene>
<comment type="caution">
    <text evidence="1">The sequence shown here is derived from an EMBL/GenBank/DDBJ whole genome shotgun (WGS) entry which is preliminary data.</text>
</comment>